<evidence type="ECO:0000256" key="8">
    <source>
        <dbReference type="ARBA" id="ARBA00022737"/>
    </source>
</evidence>
<comment type="caution">
    <text evidence="19">The sequence shown here is derived from an EMBL/GenBank/DDBJ whole genome shotgun (WGS) entry which is preliminary data.</text>
</comment>
<evidence type="ECO:0000256" key="9">
    <source>
        <dbReference type="ARBA" id="ARBA00022824"/>
    </source>
</evidence>
<dbReference type="FunFam" id="2.60.40.150:FF:000025">
    <property type="entry name" value="Extended synaptotagmin 2"/>
    <property type="match status" value="1"/>
</dbReference>
<evidence type="ECO:0000256" key="12">
    <source>
        <dbReference type="ARBA" id="ARBA00023055"/>
    </source>
</evidence>
<dbReference type="GO" id="GO:0005789">
    <property type="term" value="C:endoplasmic reticulum membrane"/>
    <property type="evidence" value="ECO:0007669"/>
    <property type="project" value="UniProtKB-SubCell"/>
</dbReference>
<evidence type="ECO:0000256" key="16">
    <source>
        <dbReference type="SAM" id="Phobius"/>
    </source>
</evidence>
<accession>A0AA38IDN8</accession>
<organism evidence="19 20">
    <name type="scientific">Zophobas morio</name>
    <dbReference type="NCBI Taxonomy" id="2755281"/>
    <lineage>
        <taxon>Eukaryota</taxon>
        <taxon>Metazoa</taxon>
        <taxon>Ecdysozoa</taxon>
        <taxon>Arthropoda</taxon>
        <taxon>Hexapoda</taxon>
        <taxon>Insecta</taxon>
        <taxon>Pterygota</taxon>
        <taxon>Neoptera</taxon>
        <taxon>Endopterygota</taxon>
        <taxon>Coleoptera</taxon>
        <taxon>Polyphaga</taxon>
        <taxon>Cucujiformia</taxon>
        <taxon>Tenebrionidae</taxon>
        <taxon>Zophobas</taxon>
    </lineage>
</organism>
<evidence type="ECO:0000256" key="2">
    <source>
        <dbReference type="ARBA" id="ARBA00004477"/>
    </source>
</evidence>
<dbReference type="PANTHER" id="PTHR45761:SF1">
    <property type="entry name" value="EXTENDED SYNAPTOTAGMIN-LIKE PROTEIN 2, ISOFORM C"/>
    <property type="match status" value="1"/>
</dbReference>
<evidence type="ECO:0000256" key="5">
    <source>
        <dbReference type="ARBA" id="ARBA00022475"/>
    </source>
</evidence>
<gene>
    <name evidence="19" type="ORF">Zmor_012526</name>
</gene>
<evidence type="ECO:0000256" key="4">
    <source>
        <dbReference type="ARBA" id="ARBA00022448"/>
    </source>
</evidence>
<dbReference type="Pfam" id="PF17047">
    <property type="entry name" value="SMP_LBD"/>
    <property type="match status" value="1"/>
</dbReference>
<evidence type="ECO:0000256" key="15">
    <source>
        <dbReference type="SAM" id="MobiDB-lite"/>
    </source>
</evidence>
<protein>
    <recommendedName>
        <fullName evidence="21">Extended synaptotagmin-2</fullName>
    </recommendedName>
</protein>
<dbReference type="SMART" id="SM00239">
    <property type="entry name" value="C2"/>
    <property type="match status" value="3"/>
</dbReference>
<feature type="transmembrane region" description="Helical" evidence="16">
    <location>
        <begin position="36"/>
        <end position="60"/>
    </location>
</feature>
<keyword evidence="7" id="KW-0479">Metal-binding</keyword>
<dbReference type="GO" id="GO:0005544">
    <property type="term" value="F:calcium-dependent phospholipid binding"/>
    <property type="evidence" value="ECO:0007669"/>
    <property type="project" value="TreeGrafter"/>
</dbReference>
<keyword evidence="11 16" id="KW-1133">Transmembrane helix</keyword>
<keyword evidence="8" id="KW-0677">Repeat</keyword>
<dbReference type="PROSITE" id="PS51847">
    <property type="entry name" value="SMP"/>
    <property type="match status" value="1"/>
</dbReference>
<dbReference type="CDD" id="cd21670">
    <property type="entry name" value="SMP_ESyt"/>
    <property type="match status" value="1"/>
</dbReference>
<dbReference type="GO" id="GO:0008429">
    <property type="term" value="F:phosphatidylethanolamine binding"/>
    <property type="evidence" value="ECO:0007669"/>
    <property type="project" value="TreeGrafter"/>
</dbReference>
<dbReference type="InterPro" id="IPR031468">
    <property type="entry name" value="SMP_LBD"/>
</dbReference>
<dbReference type="AlphaFoldDB" id="A0AA38IDN8"/>
<feature type="domain" description="C2" evidence="17">
    <location>
        <begin position="268"/>
        <end position="387"/>
    </location>
</feature>
<keyword evidence="10" id="KW-0106">Calcium</keyword>
<dbReference type="Pfam" id="PF00168">
    <property type="entry name" value="C2"/>
    <property type="match status" value="3"/>
</dbReference>
<feature type="compositionally biased region" description="Polar residues" evidence="15">
    <location>
        <begin position="571"/>
        <end position="588"/>
    </location>
</feature>
<evidence type="ECO:0000256" key="1">
    <source>
        <dbReference type="ARBA" id="ARBA00004202"/>
    </source>
</evidence>
<evidence type="ECO:0000256" key="13">
    <source>
        <dbReference type="ARBA" id="ARBA00023121"/>
    </source>
</evidence>
<evidence type="ECO:0000259" key="18">
    <source>
        <dbReference type="PROSITE" id="PS51847"/>
    </source>
</evidence>
<evidence type="ECO:0000313" key="19">
    <source>
        <dbReference type="EMBL" id="KAJ3653266.1"/>
    </source>
</evidence>
<dbReference type="InterPro" id="IPR000008">
    <property type="entry name" value="C2_dom"/>
</dbReference>
<keyword evidence="4" id="KW-0813">Transport</keyword>
<evidence type="ECO:0008006" key="21">
    <source>
        <dbReference type="Google" id="ProtNLM"/>
    </source>
</evidence>
<dbReference type="InterPro" id="IPR035892">
    <property type="entry name" value="C2_domain_sf"/>
</dbReference>
<proteinExistence type="inferred from homology"/>
<feature type="region of interest" description="Disordered" evidence="15">
    <location>
        <begin position="563"/>
        <end position="588"/>
    </location>
</feature>
<dbReference type="GO" id="GO:0035091">
    <property type="term" value="F:phosphatidylinositol binding"/>
    <property type="evidence" value="ECO:0007669"/>
    <property type="project" value="TreeGrafter"/>
</dbReference>
<name>A0AA38IDN8_9CUCU</name>
<keyword evidence="9" id="KW-0256">Endoplasmic reticulum</keyword>
<dbReference type="PROSITE" id="PS50004">
    <property type="entry name" value="C2"/>
    <property type="match status" value="3"/>
</dbReference>
<evidence type="ECO:0000256" key="14">
    <source>
        <dbReference type="ARBA" id="ARBA00023136"/>
    </source>
</evidence>
<dbReference type="PANTHER" id="PTHR45761">
    <property type="entry name" value="EXTENDED SYNAPTOTAGMIN-LIKE PROTEIN 2, ISOFORM C"/>
    <property type="match status" value="1"/>
</dbReference>
<feature type="domain" description="C2" evidence="17">
    <location>
        <begin position="409"/>
        <end position="531"/>
    </location>
</feature>
<dbReference type="SUPFAM" id="SSF49562">
    <property type="entry name" value="C2 domain (Calcium/lipid-binding domain, CaLB)"/>
    <property type="match status" value="3"/>
</dbReference>
<feature type="domain" description="SMP-LTD" evidence="18">
    <location>
        <begin position="102"/>
        <end position="275"/>
    </location>
</feature>
<dbReference type="Proteomes" id="UP001168821">
    <property type="component" value="Unassembled WGS sequence"/>
</dbReference>
<reference evidence="19" key="1">
    <citation type="journal article" date="2023" name="G3 (Bethesda)">
        <title>Whole genome assemblies of Zophobas morio and Tenebrio molitor.</title>
        <authorList>
            <person name="Kaur S."/>
            <person name="Stinson S.A."/>
            <person name="diCenzo G.C."/>
        </authorList>
    </citation>
    <scope>NUCLEOTIDE SEQUENCE</scope>
    <source>
        <strain evidence="19">QUZm001</strain>
    </source>
</reference>
<keyword evidence="13" id="KW-0446">Lipid-binding</keyword>
<evidence type="ECO:0000256" key="7">
    <source>
        <dbReference type="ARBA" id="ARBA00022723"/>
    </source>
</evidence>
<dbReference type="GO" id="GO:0005509">
    <property type="term" value="F:calcium ion binding"/>
    <property type="evidence" value="ECO:0007669"/>
    <property type="project" value="TreeGrafter"/>
</dbReference>
<feature type="domain" description="C2" evidence="17">
    <location>
        <begin position="611"/>
        <end position="733"/>
    </location>
</feature>
<keyword evidence="20" id="KW-1185">Reference proteome</keyword>
<dbReference type="InterPro" id="IPR039010">
    <property type="entry name" value="Synaptotagmin_SMP"/>
</dbReference>
<dbReference type="GO" id="GO:0005886">
    <property type="term" value="C:plasma membrane"/>
    <property type="evidence" value="ECO:0007669"/>
    <property type="project" value="UniProtKB-SubCell"/>
</dbReference>
<dbReference type="Gene3D" id="2.60.40.150">
    <property type="entry name" value="C2 domain"/>
    <property type="match status" value="3"/>
</dbReference>
<sequence>MQSDVTSEASVTPNNNESILSTENAVKVVKKLSLFVFVYCVGYFGLSTLWACGILIILVWDSQRRKDKKQRLDVARAVALGHEKDIILNAVAQLPQWVKFSEIERVEWLNRMFKQIWQQVNEYTQDLVPKILEPSIQGYVSDFKFTKVVLGNVPLRVDGVKVYDPKDTRKVVLDLDISYDGDCYVTFQTFRFAGGIKDIKLHGRLRVVLTPLIPRIPLIGGLQAYFMNPPHVDFDLIKVTQILDIPGIRNRIKNTTMKIINSMFLYPNAYSINLSKGVNVSKLAVFRTEGILRVHVVEGKNLENKDLIGKSDPYAVLKVGSIKVETPVIDNCLNPKWDFWCEFEIVPNSELKVEVWDRDDGTKDDFLGFAKVDISQVVKVGQADMPICLQGAARGSIHLRLTWLSLSSDYSDLSVTIKEIELLSPHLHTAFLMIYLDSSLNLPFVGKTEPSPYVVLEVEQQTKQTDPDQDTCEPIWDKGFTFLLRDPKRAVLHFHIHDEKSRDVVGEVFFKVDNLQNEPNMELRRHTFFCNKPHSDASICCSMKLRILKNEYLEEKTEEESTKRQKMVVKQASTASNKSTVSQSTVMSSDSEHAFSDNEVNMFLEDETVSSIGQIKLSLSYSQQRQRLVIQVHEVHIIQKHHHTIDPYVRLTLQTDKFKNNKKKTKTIKDSTTPLFNEQFDYLVSNRDINFTTITLEVKTERGIFEIGRRFLGQTVISLSKCDTLSEPFTDWFNLKTKKDTHVYHLVK</sequence>
<keyword evidence="6 16" id="KW-0812">Transmembrane</keyword>
<evidence type="ECO:0000256" key="10">
    <source>
        <dbReference type="ARBA" id="ARBA00022837"/>
    </source>
</evidence>
<dbReference type="GO" id="GO:0006869">
    <property type="term" value="P:lipid transport"/>
    <property type="evidence" value="ECO:0007669"/>
    <property type="project" value="UniProtKB-KW"/>
</dbReference>
<evidence type="ECO:0000259" key="17">
    <source>
        <dbReference type="PROSITE" id="PS50004"/>
    </source>
</evidence>
<dbReference type="EMBL" id="JALNTZ010000004">
    <property type="protein sequence ID" value="KAJ3653266.1"/>
    <property type="molecule type" value="Genomic_DNA"/>
</dbReference>
<evidence type="ECO:0000256" key="11">
    <source>
        <dbReference type="ARBA" id="ARBA00022989"/>
    </source>
</evidence>
<dbReference type="GO" id="GO:0031210">
    <property type="term" value="F:phosphatidylcholine binding"/>
    <property type="evidence" value="ECO:0007669"/>
    <property type="project" value="TreeGrafter"/>
</dbReference>
<evidence type="ECO:0000313" key="20">
    <source>
        <dbReference type="Proteomes" id="UP001168821"/>
    </source>
</evidence>
<keyword evidence="5" id="KW-1003">Cell membrane</keyword>
<evidence type="ECO:0000256" key="6">
    <source>
        <dbReference type="ARBA" id="ARBA00022692"/>
    </source>
</evidence>
<keyword evidence="14 16" id="KW-0472">Membrane</keyword>
<keyword evidence="12" id="KW-0445">Lipid transport</keyword>
<evidence type="ECO:0000256" key="3">
    <source>
        <dbReference type="ARBA" id="ARBA00005867"/>
    </source>
</evidence>
<dbReference type="InterPro" id="IPR051634">
    <property type="entry name" value="Extended_Synaptotagmin"/>
</dbReference>
<comment type="similarity">
    <text evidence="3">Belongs to the extended synaptotagmin family.</text>
</comment>
<comment type="subcellular location">
    <subcellularLocation>
        <location evidence="1">Cell membrane</location>
        <topology evidence="1">Peripheral membrane protein</topology>
    </subcellularLocation>
    <subcellularLocation>
        <location evidence="2">Endoplasmic reticulum membrane</location>
        <topology evidence="2">Multi-pass membrane protein</topology>
    </subcellularLocation>
</comment>